<evidence type="ECO:0000313" key="1">
    <source>
        <dbReference type="EMBL" id="KAJ3492006.1"/>
    </source>
</evidence>
<dbReference type="InterPro" id="IPR032675">
    <property type="entry name" value="LRR_dom_sf"/>
</dbReference>
<accession>A0AAD5VI81</accession>
<comment type="caution">
    <text evidence="1">The sequence shown here is derived from an EMBL/GenBank/DDBJ whole genome shotgun (WGS) entry which is preliminary data.</text>
</comment>
<name>A0AAD5VI81_9APHY</name>
<reference evidence="1" key="1">
    <citation type="submission" date="2022-07" db="EMBL/GenBank/DDBJ databases">
        <title>Genome Sequence of Physisporinus lineatus.</title>
        <authorList>
            <person name="Buettner E."/>
        </authorList>
    </citation>
    <scope>NUCLEOTIDE SEQUENCE</scope>
    <source>
        <strain evidence="1">VT162</strain>
    </source>
</reference>
<dbReference type="Gene3D" id="3.80.10.10">
    <property type="entry name" value="Ribonuclease Inhibitor"/>
    <property type="match status" value="1"/>
</dbReference>
<evidence type="ECO:0000313" key="2">
    <source>
        <dbReference type="Proteomes" id="UP001212997"/>
    </source>
</evidence>
<dbReference type="SUPFAM" id="SSF52047">
    <property type="entry name" value="RNI-like"/>
    <property type="match status" value="1"/>
</dbReference>
<organism evidence="1 2">
    <name type="scientific">Meripilus lineatus</name>
    <dbReference type="NCBI Taxonomy" id="2056292"/>
    <lineage>
        <taxon>Eukaryota</taxon>
        <taxon>Fungi</taxon>
        <taxon>Dikarya</taxon>
        <taxon>Basidiomycota</taxon>
        <taxon>Agaricomycotina</taxon>
        <taxon>Agaricomycetes</taxon>
        <taxon>Polyporales</taxon>
        <taxon>Meripilaceae</taxon>
        <taxon>Meripilus</taxon>
    </lineage>
</organism>
<sequence length="476" mass="53889">MKVSKLTKLLSKLTKYKKKRKVAPNLPEEIVVIILSFLHDPTDTRCRLDLLILECGRPPYVSLTPAARTVISKGIQLLCGYSSISRIWRIATLPILYRSVVLVSLHQAQLFARTLESTPEFSRMVKEMVIMITPQPQPSRRFKLPTRSRNPTLVVLFGDSCPDYPLITSIVKSCRSLESVHVRLPHRVLASPSFGVFTPSIERLRLSKLVIHGHVMFDTIAPEKFSDFPCLEILCLHQAKIGVRFMFPCLPRLHTLQLINTTIWCMHLPLSPAFQILMPDRLPSLRSMHFHGTIMIDGSFRAQVNHYFPRLTNISASELCDVSGFSILSKSSALSSLEHLAIGRMDRFNHPLSSWHLPPSLRSLTILLDMARPLCHLSPLLDFLTVNESAIFAGPSSLRQVSVFAYWRGDWDAEAFTLALMGLPLADLKQRCALLGVEMLVRLIDADFWYLYAKAQDPPESRRPQLPPEVARLIES</sequence>
<protein>
    <recommendedName>
        <fullName evidence="3">F-box domain-containing protein</fullName>
    </recommendedName>
</protein>
<gene>
    <name evidence="1" type="ORF">NLI96_g308</name>
</gene>
<dbReference type="AlphaFoldDB" id="A0AAD5VI81"/>
<dbReference type="Proteomes" id="UP001212997">
    <property type="component" value="Unassembled WGS sequence"/>
</dbReference>
<keyword evidence="2" id="KW-1185">Reference proteome</keyword>
<proteinExistence type="predicted"/>
<evidence type="ECO:0008006" key="3">
    <source>
        <dbReference type="Google" id="ProtNLM"/>
    </source>
</evidence>
<dbReference type="EMBL" id="JANAWD010000004">
    <property type="protein sequence ID" value="KAJ3492006.1"/>
    <property type="molecule type" value="Genomic_DNA"/>
</dbReference>